<evidence type="ECO:0000313" key="1">
    <source>
        <dbReference type="EMBL" id="KAK3723907.1"/>
    </source>
</evidence>
<comment type="caution">
    <text evidence="1">The sequence shown here is derived from an EMBL/GenBank/DDBJ whole genome shotgun (WGS) entry which is preliminary data.</text>
</comment>
<organism evidence="1 2">
    <name type="scientific">Vermiconidia calcicola</name>
    <dbReference type="NCBI Taxonomy" id="1690605"/>
    <lineage>
        <taxon>Eukaryota</taxon>
        <taxon>Fungi</taxon>
        <taxon>Dikarya</taxon>
        <taxon>Ascomycota</taxon>
        <taxon>Pezizomycotina</taxon>
        <taxon>Dothideomycetes</taxon>
        <taxon>Dothideomycetidae</taxon>
        <taxon>Mycosphaerellales</taxon>
        <taxon>Extremaceae</taxon>
        <taxon>Vermiconidia</taxon>
    </lineage>
</organism>
<sequence>MAAEEKGHSEKAFGTSPGLERQLSDDSIRKGDLLSLEHVDPALNAKMHLVNNAIDEIGFTSYHWKLFVLNGFGYAVDSLILLIQSIIAGHAAYEFKPSFAYGLTVAAYVGMLCGALFWGLSADVIGRKYAFNISLMMSSIFCIVAGASPNWIVLGLFVCLAAFGSGGNLVLDTTVFLEYLPSSKQWLLTLMASWWGIGQLVAGLFAWAYIPNFSCAGDPAETGIECNWDNNPGWRYIWFSSGALVFVMSILRITVIRLRETPKFLVGEGKDAQVVDTLQFIAQRYHSHCSLTLEQMEACGATGGALPTDRRGSVSAHASSKFSFGEVGMHLKGLFSTKKLALSTCLIWFSWTLIGLAYPLYNVFLPTYLETRGAQLGGLSESRQWAYYAASNLSSIPSPILAGFMCKSKFFWGRRGTMIVGAMVTMCFFFAYTQVKSNDQNVGFTCAISFCLLFTFGLCEVSLFHNGYQDFRDSGKPYLRDRDFLPRLGGEHTATSLLLSAVSRSNRNPGPETSAVVKPCLGESTAVLLDTRSAHTDTRAGYGSLRSDS</sequence>
<protein>
    <submittedName>
        <fullName evidence="1">Filamentous Growth Regulator</fullName>
    </submittedName>
</protein>
<reference evidence="1" key="1">
    <citation type="submission" date="2023-07" db="EMBL/GenBank/DDBJ databases">
        <title>Black Yeasts Isolated from many extreme environments.</title>
        <authorList>
            <person name="Coleine C."/>
            <person name="Stajich J.E."/>
            <person name="Selbmann L."/>
        </authorList>
    </citation>
    <scope>NUCLEOTIDE SEQUENCE</scope>
    <source>
        <strain evidence="1">CCFEE 5714</strain>
    </source>
</reference>
<name>A0ACC3NVZ3_9PEZI</name>
<dbReference type="EMBL" id="JAUTXU010000007">
    <property type="protein sequence ID" value="KAK3723907.1"/>
    <property type="molecule type" value="Genomic_DNA"/>
</dbReference>
<dbReference type="Proteomes" id="UP001281147">
    <property type="component" value="Unassembled WGS sequence"/>
</dbReference>
<proteinExistence type="predicted"/>
<keyword evidence="2" id="KW-1185">Reference proteome</keyword>
<accession>A0ACC3NVZ3</accession>
<evidence type="ECO:0000313" key="2">
    <source>
        <dbReference type="Proteomes" id="UP001281147"/>
    </source>
</evidence>
<gene>
    <name evidence="1" type="primary">FGR2_1</name>
    <name evidence="1" type="ORF">LTR37_001391</name>
</gene>